<dbReference type="InterPro" id="IPR024501">
    <property type="entry name" value="DUF3141"/>
</dbReference>
<dbReference type="PANTHER" id="PTHR36837">
    <property type="entry name" value="POLY(3-HYDROXYALKANOATE) POLYMERASE SUBUNIT PHAC"/>
    <property type="match status" value="1"/>
</dbReference>
<dbReference type="EMBL" id="LPWG01000002">
    <property type="protein sequence ID" value="ODS01262.1"/>
    <property type="molecule type" value="Genomic_DNA"/>
</dbReference>
<accession>A0A1E3W6Y0</accession>
<gene>
    <name evidence="2" type="ORF">AUC68_12140</name>
</gene>
<dbReference type="InterPro" id="IPR029058">
    <property type="entry name" value="AB_hydrolase_fold"/>
</dbReference>
<evidence type="ECO:0000256" key="1">
    <source>
        <dbReference type="SAM" id="MobiDB-lite"/>
    </source>
</evidence>
<dbReference type="Gene3D" id="3.40.50.1820">
    <property type="entry name" value="alpha/beta hydrolase"/>
    <property type="match status" value="1"/>
</dbReference>
<feature type="region of interest" description="Disordered" evidence="1">
    <location>
        <begin position="767"/>
        <end position="788"/>
    </location>
</feature>
<keyword evidence="3" id="KW-1185">Reference proteome</keyword>
<dbReference type="AlphaFoldDB" id="A0A1E3W6Y0"/>
<comment type="caution">
    <text evidence="2">The sequence shown here is derived from an EMBL/GenBank/DDBJ whole genome shotgun (WGS) entry which is preliminary data.</text>
</comment>
<reference evidence="2 3" key="1">
    <citation type="journal article" date="2016" name="Environ. Microbiol.">
        <title>New Methyloceanibacter diversity from North Sea sediments includes methanotroph containing solely the soluble methane monooxygenase.</title>
        <authorList>
            <person name="Vekeman B."/>
            <person name="Kerckhof F.M."/>
            <person name="Cremers G."/>
            <person name="de Vos P."/>
            <person name="Vandamme P."/>
            <person name="Boon N."/>
            <person name="Op den Camp H.J."/>
            <person name="Heylen K."/>
        </authorList>
    </citation>
    <scope>NUCLEOTIDE SEQUENCE [LARGE SCALE GENOMIC DNA]</scope>
    <source>
        <strain evidence="2 3">R-67174</strain>
    </source>
</reference>
<dbReference type="STRING" id="1774968.AUC68_12140"/>
<dbReference type="Pfam" id="PF11339">
    <property type="entry name" value="DUF3141"/>
    <property type="match status" value="1"/>
</dbReference>
<dbReference type="GO" id="GO:0016787">
    <property type="term" value="F:hydrolase activity"/>
    <property type="evidence" value="ECO:0007669"/>
    <property type="project" value="UniProtKB-KW"/>
</dbReference>
<keyword evidence="2" id="KW-0378">Hydrolase</keyword>
<protein>
    <submittedName>
        <fullName evidence="2">Alpha/beta hydrolase</fullName>
    </submittedName>
</protein>
<sequence length="788" mass="88014">MFNRRVEAATKLSDGLQSTQTFLMRSAMTHAERISREHQQRLKDSLATLSNIAKGFSANPDMDGLNEAWQAYLKDSSQRAVLTLDTLRERGDIFLEHEAAGCPPVLTYDYEVVLDGADLPHPCNYMLLKILPPEGVTVDDTARPYVIIDPRAGHGAGIGGFKSDSQVGVALTRGHPVYFVAFRREPVPGQTLAAVTRAESEFVREVARRHPQSPKPVITGNCQGGWATLLLAATNHDLTGPIVLNGSPVSTWGGEVGKYPMRYNGGVLGGTWQPMFWSDLGDGVFDGAHLVLNFELLNPSRNYFGKYFDLYRGVDTGRERFLEFEKWWGGFFLLNEAEIHWIVEQLFVGNRLAKNEAALEPGRHIDVKNIRSPIIVFASRGDNITPPQQALNWIVDSYADSSEIRVRGQRIIYMVHDQVGHLGIFVSSKIAKREHSEMTGTMEAIESLAPGLYEMKIDDYHGHGEGREFTVSFHERSLDQLRALDDNREDEKPFAAVARMSEIQAQLYDLYLRPFVKAMVNPGVAELARMLHPLRLQRGLVSGRNPVMAGVTGLAEKAKEEREPAAPDNPFVQAENVFAALFEQSIDFVRDMRDAMYENMFFSMWATPWAAAFGRPNLPGRTLKNEAELRALPEVQSALLHISEGGFTEAVIRMLILLADSRGEVRRDRLERAGAVLTEDEPFRSLNTDRRRQIIDEQTLVVQFERELAIQTLPDLLKSSEDRKLAAEVAQYVPGSIDEMSPSTLEMLQRFRHVLKLPPISGDITKDPLAGRGFGPLRGANQVPSAAE</sequence>
<evidence type="ECO:0000313" key="3">
    <source>
        <dbReference type="Proteomes" id="UP000094501"/>
    </source>
</evidence>
<dbReference type="SUPFAM" id="SSF53474">
    <property type="entry name" value="alpha/beta-Hydrolases"/>
    <property type="match status" value="1"/>
</dbReference>
<proteinExistence type="predicted"/>
<organism evidence="2 3">
    <name type="scientific">Methyloceanibacter methanicus</name>
    <dbReference type="NCBI Taxonomy" id="1774968"/>
    <lineage>
        <taxon>Bacteria</taxon>
        <taxon>Pseudomonadati</taxon>
        <taxon>Pseudomonadota</taxon>
        <taxon>Alphaproteobacteria</taxon>
        <taxon>Hyphomicrobiales</taxon>
        <taxon>Hyphomicrobiaceae</taxon>
        <taxon>Methyloceanibacter</taxon>
    </lineage>
</organism>
<evidence type="ECO:0000313" key="2">
    <source>
        <dbReference type="EMBL" id="ODS01262.1"/>
    </source>
</evidence>
<dbReference type="Proteomes" id="UP000094501">
    <property type="component" value="Unassembled WGS sequence"/>
</dbReference>
<name>A0A1E3W6Y0_9HYPH</name>
<dbReference type="OrthoDB" id="7231451at2"/>
<dbReference type="PANTHER" id="PTHR36837:SF2">
    <property type="entry name" value="POLY(3-HYDROXYALKANOATE) POLYMERASE SUBUNIT PHAC"/>
    <property type="match status" value="1"/>
</dbReference>
<dbReference type="InterPro" id="IPR051321">
    <property type="entry name" value="PHA/PHB_synthase"/>
</dbReference>